<evidence type="ECO:0000313" key="4">
    <source>
        <dbReference type="EMBL" id="WUV50021.1"/>
    </source>
</evidence>
<name>A0ABZ1Z6K6_9NOCA</name>
<dbReference type="InterPro" id="IPR051545">
    <property type="entry name" value="NAD(P)H_dehydrogenase_qn"/>
</dbReference>
<dbReference type="PANTHER" id="PTHR10204:SF34">
    <property type="entry name" value="NAD(P)H DEHYDROGENASE [QUINONE] 1 ISOFORM 1"/>
    <property type="match status" value="1"/>
</dbReference>
<organism evidence="4 5">
    <name type="scientific">Nocardia vinacea</name>
    <dbReference type="NCBI Taxonomy" id="96468"/>
    <lineage>
        <taxon>Bacteria</taxon>
        <taxon>Bacillati</taxon>
        <taxon>Actinomycetota</taxon>
        <taxon>Actinomycetes</taxon>
        <taxon>Mycobacteriales</taxon>
        <taxon>Nocardiaceae</taxon>
        <taxon>Nocardia</taxon>
    </lineage>
</organism>
<accession>A0ABZ1Z6K6</accession>
<comment type="similarity">
    <text evidence="1">Belongs to the NAD(P)H dehydrogenase (quinone) family.</text>
</comment>
<sequence length="212" mass="23395">MTNEDGRPSVVLVVAHPDHDSATWAIAREVEQGIQADGNTTATTHDLTKSGFDPIFGKQDLAVHRLRGEVPADVRREQELLDSADAIALLFPVHWWSMPALAKGWIDRVFARGWAYDTSSESGQSAVRALHFIAVAGLDEGTYDRRRYKEAMTTQMVHGVAGYCGIAESSIKFLYGTETDDPRVHEQLIDQAYRIGADLAQRAQSARDQEAA</sequence>
<protein>
    <submittedName>
        <fullName evidence="4">NAD(P)H-dependent oxidoreductase</fullName>
    </submittedName>
</protein>
<dbReference type="InterPro" id="IPR003680">
    <property type="entry name" value="Flavodoxin_fold"/>
</dbReference>
<reference evidence="4" key="1">
    <citation type="submission" date="2022-10" db="EMBL/GenBank/DDBJ databases">
        <title>The complete genomes of actinobacterial strains from the NBC collection.</title>
        <authorList>
            <person name="Joergensen T.S."/>
            <person name="Alvarez Arevalo M."/>
            <person name="Sterndorff E.B."/>
            <person name="Faurdal D."/>
            <person name="Vuksanovic O."/>
            <person name="Mourched A.-S."/>
            <person name="Charusanti P."/>
            <person name="Shaw S."/>
            <person name="Blin K."/>
            <person name="Weber T."/>
        </authorList>
    </citation>
    <scope>NUCLEOTIDE SEQUENCE</scope>
    <source>
        <strain evidence="4">NBC_01482</strain>
    </source>
</reference>
<gene>
    <name evidence="4" type="ORF">OG563_18585</name>
</gene>
<dbReference type="Gene3D" id="3.40.50.360">
    <property type="match status" value="1"/>
</dbReference>
<dbReference type="RefSeq" id="WP_329414791.1">
    <property type="nucleotide sequence ID" value="NZ_CP109441.1"/>
</dbReference>
<evidence type="ECO:0000256" key="1">
    <source>
        <dbReference type="ARBA" id="ARBA00006252"/>
    </source>
</evidence>
<evidence type="ECO:0000259" key="3">
    <source>
        <dbReference type="Pfam" id="PF02525"/>
    </source>
</evidence>
<keyword evidence="5" id="KW-1185">Reference proteome</keyword>
<evidence type="ECO:0000313" key="5">
    <source>
        <dbReference type="Proteomes" id="UP001432062"/>
    </source>
</evidence>
<keyword evidence="2" id="KW-0560">Oxidoreductase</keyword>
<dbReference type="InterPro" id="IPR029039">
    <property type="entry name" value="Flavoprotein-like_sf"/>
</dbReference>
<dbReference type="Proteomes" id="UP001432062">
    <property type="component" value="Chromosome"/>
</dbReference>
<feature type="domain" description="Flavodoxin-like fold" evidence="3">
    <location>
        <begin position="10"/>
        <end position="191"/>
    </location>
</feature>
<dbReference type="EMBL" id="CP109441">
    <property type="protein sequence ID" value="WUV50021.1"/>
    <property type="molecule type" value="Genomic_DNA"/>
</dbReference>
<proteinExistence type="inferred from homology"/>
<dbReference type="SUPFAM" id="SSF52218">
    <property type="entry name" value="Flavoproteins"/>
    <property type="match status" value="1"/>
</dbReference>
<dbReference type="PANTHER" id="PTHR10204">
    <property type="entry name" value="NAD P H OXIDOREDUCTASE-RELATED"/>
    <property type="match status" value="1"/>
</dbReference>
<evidence type="ECO:0000256" key="2">
    <source>
        <dbReference type="ARBA" id="ARBA00023002"/>
    </source>
</evidence>
<dbReference type="Pfam" id="PF02525">
    <property type="entry name" value="Flavodoxin_2"/>
    <property type="match status" value="1"/>
</dbReference>